<feature type="transmembrane region" description="Helical" evidence="1">
    <location>
        <begin position="123"/>
        <end position="148"/>
    </location>
</feature>
<organism evidence="2 3">
    <name type="scientific">Acinetobacter bereziniae</name>
    <name type="common">Acinetobacter genomosp. 10</name>
    <dbReference type="NCBI Taxonomy" id="106648"/>
    <lineage>
        <taxon>Bacteria</taxon>
        <taxon>Pseudomonadati</taxon>
        <taxon>Pseudomonadota</taxon>
        <taxon>Gammaproteobacteria</taxon>
        <taxon>Moraxellales</taxon>
        <taxon>Moraxellaceae</taxon>
        <taxon>Acinetobacter</taxon>
    </lineage>
</organism>
<proteinExistence type="predicted"/>
<name>A0A833PAN7_ACIBZ</name>
<accession>A0A833PAN7</accession>
<keyword evidence="1" id="KW-0812">Transmembrane</keyword>
<evidence type="ECO:0008006" key="4">
    <source>
        <dbReference type="Google" id="ProtNLM"/>
    </source>
</evidence>
<protein>
    <recommendedName>
        <fullName evidence="4">Integral membrane protein</fullName>
    </recommendedName>
</protein>
<evidence type="ECO:0000256" key="1">
    <source>
        <dbReference type="SAM" id="Phobius"/>
    </source>
</evidence>
<feature type="transmembrane region" description="Helical" evidence="1">
    <location>
        <begin position="54"/>
        <end position="71"/>
    </location>
</feature>
<dbReference type="EMBL" id="WNDP01000234">
    <property type="protein sequence ID" value="KAF1013714.1"/>
    <property type="molecule type" value="Genomic_DNA"/>
</dbReference>
<gene>
    <name evidence="2" type="ORF">GAK29_04694</name>
</gene>
<evidence type="ECO:0000313" key="3">
    <source>
        <dbReference type="Proteomes" id="UP000490535"/>
    </source>
</evidence>
<keyword evidence="1" id="KW-1133">Transmembrane helix</keyword>
<sequence>MDLIALNLSVKLALIFSGIYLWVGMLTGVWKYVQISRSELARAHYYVDIAHRSSLLYAPATMILALMAYCSDWNGTINLLCVVINLIFFSFSIASYVLHGWLKDTTNQFKQPHQLGSMQLPKILLRLAMVLLVVGEVVATGILLLGMIKGLF</sequence>
<dbReference type="Proteomes" id="UP000490535">
    <property type="component" value="Unassembled WGS sequence"/>
</dbReference>
<reference evidence="3" key="1">
    <citation type="journal article" date="2020" name="MBio">
        <title>Horizontal gene transfer to a defensive symbiont with a reduced genome amongst a multipartite beetle microbiome.</title>
        <authorList>
            <person name="Waterworth S.C."/>
            <person name="Florez L.V."/>
            <person name="Rees E.R."/>
            <person name="Hertweck C."/>
            <person name="Kaltenpoth M."/>
            <person name="Kwan J.C."/>
        </authorList>
    </citation>
    <scope>NUCLEOTIDE SEQUENCE [LARGE SCALE GENOMIC DNA]</scope>
</reference>
<dbReference type="AlphaFoldDB" id="A0A833PAN7"/>
<evidence type="ECO:0000313" key="2">
    <source>
        <dbReference type="EMBL" id="KAF1013714.1"/>
    </source>
</evidence>
<feature type="transmembrane region" description="Helical" evidence="1">
    <location>
        <begin position="77"/>
        <end position="102"/>
    </location>
</feature>
<comment type="caution">
    <text evidence="2">The sequence shown here is derived from an EMBL/GenBank/DDBJ whole genome shotgun (WGS) entry which is preliminary data.</text>
</comment>
<feature type="transmembrane region" description="Helical" evidence="1">
    <location>
        <begin position="12"/>
        <end position="33"/>
    </location>
</feature>
<keyword evidence="1" id="KW-0472">Membrane</keyword>